<sequence length="225" mass="24150">MVTHPFILQLCEIRSILYAPRTIYDASVGSVFASAGLISHGPLLKGQLGAATDLLIAGGAVQPLSARVSIAVGSAFLLSLFVPNLAQELQFYQIKLNDGLLELLISLLNPLKPTALKWRSPRLVASGRDWTTPRPLVTGAVLKAVTEEQLSRPHLVLGYFPENENVAPADILKFLEDLGKGIKYCVLDNTPEAHKVKASSTKKATVEHKAEKKLGAAPPTKVSAV</sequence>
<keyword evidence="3" id="KW-1185">Reference proteome</keyword>
<dbReference type="EnsemblMetazoa" id="GAUT034383-RA">
    <property type="protein sequence ID" value="GAUT034383-PA"/>
    <property type="gene ID" value="GAUT034383"/>
</dbReference>
<organism evidence="2 3">
    <name type="scientific">Glossina austeni</name>
    <name type="common">Savannah tsetse fly</name>
    <dbReference type="NCBI Taxonomy" id="7395"/>
    <lineage>
        <taxon>Eukaryota</taxon>
        <taxon>Metazoa</taxon>
        <taxon>Ecdysozoa</taxon>
        <taxon>Arthropoda</taxon>
        <taxon>Hexapoda</taxon>
        <taxon>Insecta</taxon>
        <taxon>Pterygota</taxon>
        <taxon>Neoptera</taxon>
        <taxon>Endopterygota</taxon>
        <taxon>Diptera</taxon>
        <taxon>Brachycera</taxon>
        <taxon>Muscomorpha</taxon>
        <taxon>Hippoboscoidea</taxon>
        <taxon>Glossinidae</taxon>
        <taxon>Glossina</taxon>
    </lineage>
</organism>
<protein>
    <submittedName>
        <fullName evidence="2">Uncharacterized protein</fullName>
    </submittedName>
</protein>
<dbReference type="Proteomes" id="UP000078200">
    <property type="component" value="Unassembled WGS sequence"/>
</dbReference>
<evidence type="ECO:0000313" key="2">
    <source>
        <dbReference type="EnsemblMetazoa" id="GAUT034383-PA"/>
    </source>
</evidence>
<name>A0A1A9VE54_GLOAU</name>
<feature type="region of interest" description="Disordered" evidence="1">
    <location>
        <begin position="198"/>
        <end position="225"/>
    </location>
</feature>
<dbReference type="AlphaFoldDB" id="A0A1A9VE54"/>
<dbReference type="VEuPathDB" id="VectorBase:GAUT034383"/>
<accession>A0A1A9VE54</accession>
<reference evidence="2" key="1">
    <citation type="submission" date="2020-05" db="UniProtKB">
        <authorList>
            <consortium name="EnsemblMetazoa"/>
        </authorList>
    </citation>
    <scope>IDENTIFICATION</scope>
    <source>
        <strain evidence="2">TTRI</strain>
    </source>
</reference>
<proteinExistence type="predicted"/>
<evidence type="ECO:0000313" key="3">
    <source>
        <dbReference type="Proteomes" id="UP000078200"/>
    </source>
</evidence>
<feature type="compositionally biased region" description="Basic and acidic residues" evidence="1">
    <location>
        <begin position="204"/>
        <end position="214"/>
    </location>
</feature>
<evidence type="ECO:0000256" key="1">
    <source>
        <dbReference type="SAM" id="MobiDB-lite"/>
    </source>
</evidence>